<evidence type="ECO:0000313" key="3">
    <source>
        <dbReference type="Proteomes" id="UP001219518"/>
    </source>
</evidence>
<dbReference type="Proteomes" id="UP001219518">
    <property type="component" value="Unassembled WGS sequence"/>
</dbReference>
<evidence type="ECO:0000313" key="2">
    <source>
        <dbReference type="EMBL" id="KAK3926747.1"/>
    </source>
</evidence>
<dbReference type="EMBL" id="JAHWGI010001270">
    <property type="protein sequence ID" value="KAK3926747.1"/>
    <property type="molecule type" value="Genomic_DNA"/>
</dbReference>
<organism evidence="2 3">
    <name type="scientific">Frankliniella fusca</name>
    <dbReference type="NCBI Taxonomy" id="407009"/>
    <lineage>
        <taxon>Eukaryota</taxon>
        <taxon>Metazoa</taxon>
        <taxon>Ecdysozoa</taxon>
        <taxon>Arthropoda</taxon>
        <taxon>Hexapoda</taxon>
        <taxon>Insecta</taxon>
        <taxon>Pterygota</taxon>
        <taxon>Neoptera</taxon>
        <taxon>Paraneoptera</taxon>
        <taxon>Thysanoptera</taxon>
        <taxon>Terebrantia</taxon>
        <taxon>Thripoidea</taxon>
        <taxon>Thripidae</taxon>
        <taxon>Frankliniella</taxon>
    </lineage>
</organism>
<evidence type="ECO:0000256" key="1">
    <source>
        <dbReference type="SAM" id="MobiDB-lite"/>
    </source>
</evidence>
<protein>
    <submittedName>
        <fullName evidence="2">SPRY domain-containing SOCS box protein 1</fullName>
    </submittedName>
</protein>
<reference evidence="2" key="1">
    <citation type="submission" date="2021-07" db="EMBL/GenBank/DDBJ databases">
        <authorList>
            <person name="Catto M.A."/>
            <person name="Jacobson A."/>
            <person name="Kennedy G."/>
            <person name="Labadie P."/>
            <person name="Hunt B.G."/>
            <person name="Srinivasan R."/>
        </authorList>
    </citation>
    <scope>NUCLEOTIDE SEQUENCE</scope>
    <source>
        <strain evidence="2">PL_HMW_Pooled</strain>
        <tissue evidence="2">Head</tissue>
    </source>
</reference>
<proteinExistence type="predicted"/>
<keyword evidence="3" id="KW-1185">Reference proteome</keyword>
<name>A0AAE1HSR4_9NEOP</name>
<sequence length="348" mass="37794">MWATLVSGAELTSKHCSADPHCPAPQTPLDDPDLPPVPERPAYPKDDPAPTVVAWDMTMAGDTLADDILAIGAYCAAAAGGPLEGAGGAGDGGGRGPGRTSDTFHVDIAVPAGKGAGPPGVPSVVRGFCDVNARLLRGDTKPLTLAELGADVLREALEEEDEQQEPAAPVPACRAAQLVYRIMCRFCQCDLLSPCLSPLYKLSFSWACVARFAEWRFRTDHRLVELRRIVTTSKVGRGVKRKRALLKNLVSAGYTYQRLERDLAAMGEYTLRAVLTNKLRHMKATRESALTETREVGCTTVIEVVLAHFKDATKERAVRRLPPLLLKQHQEQLQQQQARPRPSIQTST</sequence>
<feature type="region of interest" description="Disordered" evidence="1">
    <location>
        <begin position="13"/>
        <end position="50"/>
    </location>
</feature>
<accession>A0AAE1HSR4</accession>
<reference evidence="2" key="2">
    <citation type="journal article" date="2023" name="BMC Genomics">
        <title>Pest status, molecular evolution, and epigenetic factors derived from the genome assembly of Frankliniella fusca, a thysanopteran phytovirus vector.</title>
        <authorList>
            <person name="Catto M.A."/>
            <person name="Labadie P.E."/>
            <person name="Jacobson A.L."/>
            <person name="Kennedy G.G."/>
            <person name="Srinivasan R."/>
            <person name="Hunt B.G."/>
        </authorList>
    </citation>
    <scope>NUCLEOTIDE SEQUENCE</scope>
    <source>
        <strain evidence="2">PL_HMW_Pooled</strain>
    </source>
</reference>
<gene>
    <name evidence="2" type="ORF">KUF71_015083</name>
</gene>
<dbReference type="AlphaFoldDB" id="A0AAE1HSR4"/>
<feature type="region of interest" description="Disordered" evidence="1">
    <location>
        <begin position="329"/>
        <end position="348"/>
    </location>
</feature>
<comment type="caution">
    <text evidence="2">The sequence shown here is derived from an EMBL/GenBank/DDBJ whole genome shotgun (WGS) entry which is preliminary data.</text>
</comment>